<dbReference type="GO" id="GO:0033698">
    <property type="term" value="C:Rpd3L complex"/>
    <property type="evidence" value="ECO:0007669"/>
    <property type="project" value="TreeGrafter"/>
</dbReference>
<keyword evidence="7" id="KW-1185">Reference proteome</keyword>
<dbReference type="InterPro" id="IPR001965">
    <property type="entry name" value="Znf_PHD"/>
</dbReference>
<feature type="compositionally biased region" description="Pro residues" evidence="4">
    <location>
        <begin position="365"/>
        <end position="378"/>
    </location>
</feature>
<feature type="compositionally biased region" description="Polar residues" evidence="4">
    <location>
        <begin position="276"/>
        <end position="288"/>
    </location>
</feature>
<gene>
    <name evidence="6" type="primary">CTI6_1</name>
    <name evidence="6" type="ORF">LTR91_008638</name>
</gene>
<dbReference type="GO" id="GO:0008270">
    <property type="term" value="F:zinc ion binding"/>
    <property type="evidence" value="ECO:0007669"/>
    <property type="project" value="UniProtKB-KW"/>
</dbReference>
<protein>
    <submittedName>
        <fullName evidence="6">Histone deacetylase complex subunit</fullName>
    </submittedName>
</protein>
<comment type="caution">
    <text evidence="6">The sequence shown here is derived from an EMBL/GenBank/DDBJ whole genome shotgun (WGS) entry which is preliminary data.</text>
</comment>
<feature type="compositionally biased region" description="Basic and acidic residues" evidence="4">
    <location>
        <begin position="224"/>
        <end position="247"/>
    </location>
</feature>
<dbReference type="SMART" id="SM00249">
    <property type="entry name" value="PHD"/>
    <property type="match status" value="1"/>
</dbReference>
<dbReference type="InterPro" id="IPR003903">
    <property type="entry name" value="UIM_dom"/>
</dbReference>
<feature type="compositionally biased region" description="Basic and acidic residues" evidence="4">
    <location>
        <begin position="317"/>
        <end position="335"/>
    </location>
</feature>
<dbReference type="GO" id="GO:0070210">
    <property type="term" value="C:Rpd3L-Expanded complex"/>
    <property type="evidence" value="ECO:0007669"/>
    <property type="project" value="TreeGrafter"/>
</dbReference>
<dbReference type="Pfam" id="PF20826">
    <property type="entry name" value="PHD_5"/>
    <property type="match status" value="1"/>
</dbReference>
<organism evidence="6 7">
    <name type="scientific">Friedmanniomyces endolithicus</name>
    <dbReference type="NCBI Taxonomy" id="329885"/>
    <lineage>
        <taxon>Eukaryota</taxon>
        <taxon>Fungi</taxon>
        <taxon>Dikarya</taxon>
        <taxon>Ascomycota</taxon>
        <taxon>Pezizomycotina</taxon>
        <taxon>Dothideomycetes</taxon>
        <taxon>Dothideomycetidae</taxon>
        <taxon>Mycosphaerellales</taxon>
        <taxon>Teratosphaeriaceae</taxon>
        <taxon>Friedmanniomyces</taxon>
    </lineage>
</organism>
<dbReference type="Proteomes" id="UP001175353">
    <property type="component" value="Unassembled WGS sequence"/>
</dbReference>
<dbReference type="AlphaFoldDB" id="A0AAN6KML9"/>
<feature type="compositionally biased region" description="Low complexity" evidence="4">
    <location>
        <begin position="21"/>
        <end position="34"/>
    </location>
</feature>
<dbReference type="GO" id="GO:0061188">
    <property type="term" value="P:negative regulation of rDNA heterochromatin formation"/>
    <property type="evidence" value="ECO:0007669"/>
    <property type="project" value="TreeGrafter"/>
</dbReference>
<proteinExistence type="predicted"/>
<sequence length="594" mass="63315">MPSPVRRSARAQPPPPPPKPAASSNHPSTSLHSSSKQDRGTKASTGPQKAATPHSLSSEDVSEPPRRSQRSQPKEEEMAEAAENADEDAGDEDDITRCTCGQQEYPGPPLSEAFSGVDAQGDDAGGLFIQCDGCSVWQHGGCVGIIEESQSPDKYYCEVCRPKLHDQHIDSRSQHYSNYLPLYPDSNRKSSLSKTSDNGKKDRDADNSRGSADPTTGRRRATMRSKEHDDEEEQLRRALEESKKEVDGAGAGKRGGKRAREDNDDTKTDIKRQRTTSESAISLSQNATVDDDSDEDNPTASRATKARADAVQLARQVELREQEKERERARADAAGRRQARAGRRRADEGDPLDETSNPTGSGRTSPPPSSQPPSPPARTAPEKVPQKKGPGKKTKKLGNNQYTKQRELASQDIASSPHSKKRQLATTTGHTSSGDEQLANGNTNNSHPANTSHSTNKNSPGGGRAAENGTHKAPAKTGKGKQKFLNGVSSSKQPVALADLSLADMERRVDAMSAFMQRAQLEMAGYNNPAAAAAGANNGGVGGAGAGATGGVGAGVTSQPASKPAFDELGSMEMADEVSRSLENWKRQFGVLAQ</sequence>
<feature type="compositionally biased region" description="Acidic residues" evidence="4">
    <location>
        <begin position="77"/>
        <end position="94"/>
    </location>
</feature>
<dbReference type="PROSITE" id="PS50330">
    <property type="entry name" value="UIM"/>
    <property type="match status" value="1"/>
</dbReference>
<dbReference type="GO" id="GO:0061186">
    <property type="term" value="P:negative regulation of silent mating-type cassette heterochromatin formation"/>
    <property type="evidence" value="ECO:0007669"/>
    <property type="project" value="TreeGrafter"/>
</dbReference>
<evidence type="ECO:0000256" key="2">
    <source>
        <dbReference type="ARBA" id="ARBA00022771"/>
    </source>
</evidence>
<name>A0AAN6KML9_9PEZI</name>
<keyword evidence="2" id="KW-0863">Zinc-finger</keyword>
<feature type="compositionally biased region" description="Polar residues" evidence="4">
    <location>
        <begin position="424"/>
        <end position="459"/>
    </location>
</feature>
<accession>A0AAN6KML9</accession>
<dbReference type="SUPFAM" id="SSF57903">
    <property type="entry name" value="FYVE/PHD zinc finger"/>
    <property type="match status" value="1"/>
</dbReference>
<dbReference type="InterPro" id="IPR011011">
    <property type="entry name" value="Znf_FYVE_PHD"/>
</dbReference>
<dbReference type="EMBL" id="JAUJLE010000067">
    <property type="protein sequence ID" value="KAK0991223.1"/>
    <property type="molecule type" value="Genomic_DNA"/>
</dbReference>
<dbReference type="PANTHER" id="PTHR47793">
    <property type="entry name" value="HISTONE DEACETYLASE COMPLEX SUBUNIT CTI6"/>
    <property type="match status" value="1"/>
</dbReference>
<evidence type="ECO:0000313" key="7">
    <source>
        <dbReference type="Proteomes" id="UP001175353"/>
    </source>
</evidence>
<feature type="domain" description="Zinc finger PHD-type" evidence="5">
    <location>
        <begin position="97"/>
        <end position="161"/>
    </location>
</feature>
<evidence type="ECO:0000256" key="4">
    <source>
        <dbReference type="SAM" id="MobiDB-lite"/>
    </source>
</evidence>
<evidence type="ECO:0000313" key="6">
    <source>
        <dbReference type="EMBL" id="KAK0991223.1"/>
    </source>
</evidence>
<keyword evidence="1" id="KW-0479">Metal-binding</keyword>
<evidence type="ECO:0000256" key="1">
    <source>
        <dbReference type="ARBA" id="ARBA00022723"/>
    </source>
</evidence>
<keyword evidence="3" id="KW-0862">Zinc</keyword>
<dbReference type="InterPro" id="IPR019786">
    <property type="entry name" value="Zinc_finger_PHD-type_CS"/>
</dbReference>
<feature type="compositionally biased region" description="Basic and acidic residues" evidence="4">
    <location>
        <begin position="197"/>
        <end position="207"/>
    </location>
</feature>
<evidence type="ECO:0000259" key="5">
    <source>
        <dbReference type="SMART" id="SM00249"/>
    </source>
</evidence>
<feature type="compositionally biased region" description="Basic and acidic residues" evidence="4">
    <location>
        <begin position="258"/>
        <end position="272"/>
    </location>
</feature>
<feature type="region of interest" description="Disordered" evidence="4">
    <location>
        <begin position="177"/>
        <end position="493"/>
    </location>
</feature>
<dbReference type="InterPro" id="IPR013083">
    <property type="entry name" value="Znf_RING/FYVE/PHD"/>
</dbReference>
<dbReference type="InterPro" id="IPR053051">
    <property type="entry name" value="HDAC_complex_subunit"/>
</dbReference>
<dbReference type="Gene3D" id="3.30.40.10">
    <property type="entry name" value="Zinc/RING finger domain, C3HC4 (zinc finger)"/>
    <property type="match status" value="1"/>
</dbReference>
<reference evidence="6" key="1">
    <citation type="submission" date="2023-06" db="EMBL/GenBank/DDBJ databases">
        <title>Black Yeasts Isolated from many extreme environments.</title>
        <authorList>
            <person name="Coleine C."/>
            <person name="Stajich J.E."/>
            <person name="Selbmann L."/>
        </authorList>
    </citation>
    <scope>NUCLEOTIDE SEQUENCE</scope>
    <source>
        <strain evidence="6">CCFEE 5200</strain>
    </source>
</reference>
<evidence type="ECO:0000256" key="3">
    <source>
        <dbReference type="ARBA" id="ARBA00022833"/>
    </source>
</evidence>
<dbReference type="PROSITE" id="PS01359">
    <property type="entry name" value="ZF_PHD_1"/>
    <property type="match status" value="1"/>
</dbReference>
<feature type="compositionally biased region" description="Low complexity" evidence="4">
    <location>
        <begin position="355"/>
        <end position="364"/>
    </location>
</feature>
<dbReference type="PANTHER" id="PTHR47793:SF1">
    <property type="entry name" value="HISTONE DEACETYLASE COMPLEX SUBUNIT CTI6"/>
    <property type="match status" value="1"/>
</dbReference>
<feature type="region of interest" description="Disordered" evidence="4">
    <location>
        <begin position="1"/>
        <end position="118"/>
    </location>
</feature>